<dbReference type="EMBL" id="BBZA01000021">
    <property type="protein sequence ID" value="GAP61940.1"/>
    <property type="molecule type" value="Genomic_DNA"/>
</dbReference>
<gene>
    <name evidence="1" type="ORF">ARMA_0365</name>
</gene>
<proteinExistence type="predicted"/>
<protein>
    <submittedName>
        <fullName evidence="1">Uncharacterized protein</fullName>
    </submittedName>
</protein>
<evidence type="ECO:0000313" key="1">
    <source>
        <dbReference type="EMBL" id="GAP61940.1"/>
    </source>
</evidence>
<dbReference type="InParanoid" id="A0A0M9UBM9"/>
<evidence type="ECO:0000313" key="2">
    <source>
        <dbReference type="Proteomes" id="UP000037784"/>
    </source>
</evidence>
<sequence length="87" mass="9429">MCTLVCLEIVVQQEGGGNGANVWNYPQYPTLSHTYPTKNTNIVEKSGSPLCARTVHVPLFSQAGGSCYNEAMRDHMGLPSPPSHNKP</sequence>
<reference evidence="1 2" key="1">
    <citation type="journal article" date="2015" name="Genome Announc.">
        <title>Draft Genome Sequence of a Heterotrophic Facultative Anaerobic Thermophilic Bacterium, Ardenticatena maritima Strain 110ST.</title>
        <authorList>
            <person name="Kawaichi S."/>
            <person name="Yoshida T."/>
            <person name="Sako Y."/>
            <person name="Nakamura R."/>
        </authorList>
    </citation>
    <scope>NUCLEOTIDE SEQUENCE [LARGE SCALE GENOMIC DNA]</scope>
    <source>
        <strain evidence="1 2">110S</strain>
    </source>
</reference>
<reference evidence="2" key="2">
    <citation type="submission" date="2015-08" db="EMBL/GenBank/DDBJ databases">
        <title>Draft Genome Sequence of a Heterotrophic Facultative Anaerobic Bacterium Ardenticatena maritima Strain 110S.</title>
        <authorList>
            <person name="Kawaichi S."/>
            <person name="Yoshida T."/>
            <person name="Sako Y."/>
            <person name="Nakamura R."/>
        </authorList>
    </citation>
    <scope>NUCLEOTIDE SEQUENCE [LARGE SCALE GENOMIC DNA]</scope>
    <source>
        <strain evidence="2">110S</strain>
    </source>
</reference>
<dbReference type="AlphaFoldDB" id="A0A0M9UBM9"/>
<dbReference type="Proteomes" id="UP000037784">
    <property type="component" value="Unassembled WGS sequence"/>
</dbReference>
<organism evidence="1 2">
    <name type="scientific">Ardenticatena maritima</name>
    <dbReference type="NCBI Taxonomy" id="872965"/>
    <lineage>
        <taxon>Bacteria</taxon>
        <taxon>Bacillati</taxon>
        <taxon>Chloroflexota</taxon>
        <taxon>Ardenticatenia</taxon>
        <taxon>Ardenticatenales</taxon>
        <taxon>Ardenticatenaceae</taxon>
        <taxon>Ardenticatena</taxon>
    </lineage>
</organism>
<name>A0A0M9UBM9_9CHLR</name>
<accession>A0A0M9UBM9</accession>
<keyword evidence="2" id="KW-1185">Reference proteome</keyword>
<comment type="caution">
    <text evidence="1">The sequence shown here is derived from an EMBL/GenBank/DDBJ whole genome shotgun (WGS) entry which is preliminary data.</text>
</comment>